<organism evidence="1 2">
    <name type="scientific">Oreochromis niloticus</name>
    <name type="common">Nile tilapia</name>
    <name type="synonym">Tilapia nilotica</name>
    <dbReference type="NCBI Taxonomy" id="8128"/>
    <lineage>
        <taxon>Eukaryota</taxon>
        <taxon>Metazoa</taxon>
        <taxon>Chordata</taxon>
        <taxon>Craniata</taxon>
        <taxon>Vertebrata</taxon>
        <taxon>Euteleostomi</taxon>
        <taxon>Actinopterygii</taxon>
        <taxon>Neopterygii</taxon>
        <taxon>Teleostei</taxon>
        <taxon>Neoteleostei</taxon>
        <taxon>Acanthomorphata</taxon>
        <taxon>Ovalentaria</taxon>
        <taxon>Cichlomorphae</taxon>
        <taxon>Cichliformes</taxon>
        <taxon>Cichlidae</taxon>
        <taxon>African cichlids</taxon>
        <taxon>Pseudocrenilabrinae</taxon>
        <taxon>Oreochromini</taxon>
        <taxon>Oreochromis</taxon>
    </lineage>
</organism>
<dbReference type="Proteomes" id="UP000005207">
    <property type="component" value="Linkage group LG11"/>
</dbReference>
<accession>A0A669BLX6</accession>
<name>A0A669BLX6_ORENI</name>
<dbReference type="AlphaFoldDB" id="A0A669BLX6"/>
<keyword evidence="2" id="KW-1185">Reference proteome</keyword>
<reference evidence="2" key="1">
    <citation type="submission" date="2012-01" db="EMBL/GenBank/DDBJ databases">
        <title>The Genome Sequence of Oreochromis niloticus (Nile Tilapia).</title>
        <authorList>
            <consortium name="Broad Institute Genome Assembly Team"/>
            <consortium name="Broad Institute Sequencing Platform"/>
            <person name="Di Palma F."/>
            <person name="Johnson J."/>
            <person name="Lander E.S."/>
            <person name="Lindblad-Toh K."/>
        </authorList>
    </citation>
    <scope>NUCLEOTIDE SEQUENCE [LARGE SCALE GENOMIC DNA]</scope>
</reference>
<dbReference type="GeneTree" id="ENSGT00970000194355"/>
<evidence type="ECO:0000313" key="1">
    <source>
        <dbReference type="Ensembl" id="ENSONIP00000035410.1"/>
    </source>
</evidence>
<reference evidence="1" key="3">
    <citation type="submission" date="2025-09" db="UniProtKB">
        <authorList>
            <consortium name="Ensembl"/>
        </authorList>
    </citation>
    <scope>IDENTIFICATION</scope>
</reference>
<reference evidence="1" key="2">
    <citation type="submission" date="2025-08" db="UniProtKB">
        <authorList>
            <consortium name="Ensembl"/>
        </authorList>
    </citation>
    <scope>IDENTIFICATION</scope>
</reference>
<protein>
    <submittedName>
        <fullName evidence="1">Uncharacterized protein</fullName>
    </submittedName>
</protein>
<sequence>ALPNLEKWQLDPLLLADSDFVKFITEQIDFFLQVNSTDGISASTLWETLKAYLRGQFLSHSAYMKKYRKIEELSLEPKTLDGLISGSPTPDLIKRRFTFHIDLGY</sequence>
<dbReference type="OMA" id="FITEQID"/>
<evidence type="ECO:0000313" key="2">
    <source>
        <dbReference type="Proteomes" id="UP000005207"/>
    </source>
</evidence>
<dbReference type="Ensembl" id="ENSONIT00000072560.1">
    <property type="protein sequence ID" value="ENSONIP00000035410.1"/>
    <property type="gene ID" value="ENSONIG00000038077.1"/>
</dbReference>
<dbReference type="InParanoid" id="A0A669BLX6"/>
<proteinExistence type="predicted"/>